<feature type="transmembrane region" description="Helical" evidence="1">
    <location>
        <begin position="6"/>
        <end position="30"/>
    </location>
</feature>
<keyword evidence="1" id="KW-1133">Transmembrane helix</keyword>
<accession>A0A1M5JHN2</accession>
<feature type="transmembrane region" description="Helical" evidence="1">
    <location>
        <begin position="113"/>
        <end position="134"/>
    </location>
</feature>
<keyword evidence="1" id="KW-0812">Transmembrane</keyword>
<proteinExistence type="predicted"/>
<sequence length="135" mass="14259">MTHEAKLMSGITLLTIPSIEYGGYFLLTVLSGKFKGATFTGFQKSMFRAGHAHAGVIVILSLVCQVLADDANLSTALLWLVRAGVPTAALLISGGFFFCALDKDATQPNGLIKLIYTGIFVLAASLIILGVGLLR</sequence>
<feature type="transmembrane region" description="Helical" evidence="1">
    <location>
        <begin position="80"/>
        <end position="101"/>
    </location>
</feature>
<keyword evidence="3" id="KW-1185">Reference proteome</keyword>
<dbReference type="Proteomes" id="UP000184212">
    <property type="component" value="Unassembled WGS sequence"/>
</dbReference>
<organism evidence="2 3">
    <name type="scientific">Chryseolinea serpens</name>
    <dbReference type="NCBI Taxonomy" id="947013"/>
    <lineage>
        <taxon>Bacteria</taxon>
        <taxon>Pseudomonadati</taxon>
        <taxon>Bacteroidota</taxon>
        <taxon>Cytophagia</taxon>
        <taxon>Cytophagales</taxon>
        <taxon>Fulvivirgaceae</taxon>
        <taxon>Chryseolinea</taxon>
    </lineage>
</organism>
<reference evidence="2 3" key="1">
    <citation type="submission" date="2016-11" db="EMBL/GenBank/DDBJ databases">
        <authorList>
            <person name="Jaros S."/>
            <person name="Januszkiewicz K."/>
            <person name="Wedrychowicz H."/>
        </authorList>
    </citation>
    <scope>NUCLEOTIDE SEQUENCE [LARGE SCALE GENOMIC DNA]</scope>
    <source>
        <strain evidence="2 3">DSM 24574</strain>
    </source>
</reference>
<name>A0A1M5JHN2_9BACT</name>
<evidence type="ECO:0000256" key="1">
    <source>
        <dbReference type="SAM" id="Phobius"/>
    </source>
</evidence>
<dbReference type="RefSeq" id="WP_073129748.1">
    <property type="nucleotide sequence ID" value="NZ_FQWQ01000001.1"/>
</dbReference>
<evidence type="ECO:0000313" key="3">
    <source>
        <dbReference type="Proteomes" id="UP000184212"/>
    </source>
</evidence>
<gene>
    <name evidence="2" type="ORF">SAMN04488109_0049</name>
</gene>
<protein>
    <submittedName>
        <fullName evidence="2">Uncharacterized protein</fullName>
    </submittedName>
</protein>
<dbReference type="AlphaFoldDB" id="A0A1M5JHN2"/>
<dbReference type="STRING" id="947013.SAMN04488109_0049"/>
<keyword evidence="1" id="KW-0472">Membrane</keyword>
<dbReference type="OrthoDB" id="3540634at2"/>
<dbReference type="EMBL" id="FQWQ01000001">
    <property type="protein sequence ID" value="SHG39769.1"/>
    <property type="molecule type" value="Genomic_DNA"/>
</dbReference>
<feature type="transmembrane region" description="Helical" evidence="1">
    <location>
        <begin position="51"/>
        <end position="68"/>
    </location>
</feature>
<evidence type="ECO:0000313" key="2">
    <source>
        <dbReference type="EMBL" id="SHG39769.1"/>
    </source>
</evidence>